<comment type="pathway">
    <text evidence="2">Secondary metabolite biosynthesis.</text>
</comment>
<keyword evidence="10" id="KW-1185">Reference proteome</keyword>
<gene>
    <name evidence="9" type="ORF">PHLGIDRAFT_26577</name>
</gene>
<protein>
    <recommendedName>
        <fullName evidence="11">Cytochrome P450</fullName>
    </recommendedName>
</protein>
<dbReference type="GO" id="GO:0005506">
    <property type="term" value="F:iron ion binding"/>
    <property type="evidence" value="ECO:0007669"/>
    <property type="project" value="InterPro"/>
</dbReference>
<name>A0A0C3PBU0_PHLG1</name>
<keyword evidence="6" id="KW-0560">Oxidoreductase</keyword>
<evidence type="ECO:0000256" key="7">
    <source>
        <dbReference type="ARBA" id="ARBA00023004"/>
    </source>
</evidence>
<dbReference type="HOGENOM" id="CLU_001570_5_11_1"/>
<dbReference type="OrthoDB" id="1470350at2759"/>
<dbReference type="GO" id="GO:0020037">
    <property type="term" value="F:heme binding"/>
    <property type="evidence" value="ECO:0007669"/>
    <property type="project" value="InterPro"/>
</dbReference>
<evidence type="ECO:0000256" key="6">
    <source>
        <dbReference type="ARBA" id="ARBA00023002"/>
    </source>
</evidence>
<keyword evidence="7" id="KW-0408">Iron</keyword>
<keyword evidence="4" id="KW-0349">Heme</keyword>
<dbReference type="Proteomes" id="UP000053257">
    <property type="component" value="Unassembled WGS sequence"/>
</dbReference>
<dbReference type="InterPro" id="IPR001128">
    <property type="entry name" value="Cyt_P450"/>
</dbReference>
<dbReference type="PANTHER" id="PTHR24305">
    <property type="entry name" value="CYTOCHROME P450"/>
    <property type="match status" value="1"/>
</dbReference>
<dbReference type="Gene3D" id="1.10.630.10">
    <property type="entry name" value="Cytochrome P450"/>
    <property type="match status" value="1"/>
</dbReference>
<dbReference type="PANTHER" id="PTHR24305:SF166">
    <property type="entry name" value="CYTOCHROME P450 12A4, MITOCHONDRIAL-RELATED"/>
    <property type="match status" value="1"/>
</dbReference>
<dbReference type="InterPro" id="IPR050121">
    <property type="entry name" value="Cytochrome_P450_monoxygenase"/>
</dbReference>
<dbReference type="PRINTS" id="PR00385">
    <property type="entry name" value="P450"/>
</dbReference>
<dbReference type="SUPFAM" id="SSF48264">
    <property type="entry name" value="Cytochrome P450"/>
    <property type="match status" value="1"/>
</dbReference>
<proteinExistence type="inferred from homology"/>
<comment type="cofactor">
    <cofactor evidence="1">
        <name>heme</name>
        <dbReference type="ChEBI" id="CHEBI:30413"/>
    </cofactor>
</comment>
<evidence type="ECO:0000256" key="2">
    <source>
        <dbReference type="ARBA" id="ARBA00005179"/>
    </source>
</evidence>
<dbReference type="GO" id="GO:0004497">
    <property type="term" value="F:monooxygenase activity"/>
    <property type="evidence" value="ECO:0007669"/>
    <property type="project" value="UniProtKB-KW"/>
</dbReference>
<evidence type="ECO:0000313" key="10">
    <source>
        <dbReference type="Proteomes" id="UP000053257"/>
    </source>
</evidence>
<dbReference type="EMBL" id="KN840674">
    <property type="protein sequence ID" value="KIP02463.1"/>
    <property type="molecule type" value="Genomic_DNA"/>
</dbReference>
<dbReference type="InterPro" id="IPR036396">
    <property type="entry name" value="Cyt_P450_sf"/>
</dbReference>
<sequence>MILLDSNLSLFPLALGFVAAWTLWTLLKSCVVRSPLDNIPGPSRTSFWTGNIHDLFDRHGWRFHKRLGGEYGPTVVKVHGLMGVRWLLRLHFPCFTCIPVTVERPLLFDSKALNSILLKDQTSYEIPDSLLLHMRTMTPLFYHTVHRLRDAVAQQIGKTTADVNVLDWMGRTALELIGQGGLGYSFDPLIKNQENAYGQALKRLLPVQLTLTAWRLTLPYVTRYIPLSIRRSISPHLPIHNWSEMLHIAETMETQSKNIFYGKRKALEKGDEAVVHQIGEGKDIMSILMKANMEAAVEDRLSDEELLGQMSLLVFAATDTTSNSLARTLQILAENPDVQNKLRAEIMEASQDGEDIPYDKLVALPYLDAICRETLRVYPAVTMLSREALEDAVLPLSEPIQGVNGLMISEIPVPKGTDIYLGLQASNTNKALWGDDALEWKPERWLSPLPETLTQARIPGVYSNLMTFNGGARACLEVVLAVMLCSFRFSLGEKEIYWNMGGVNYPTVGKVDNKPAEFLKLQRIDN</sequence>
<reference evidence="9 10" key="1">
    <citation type="journal article" date="2014" name="PLoS Genet.">
        <title>Analysis of the Phlebiopsis gigantea genome, transcriptome and secretome provides insight into its pioneer colonization strategies of wood.</title>
        <authorList>
            <person name="Hori C."/>
            <person name="Ishida T."/>
            <person name="Igarashi K."/>
            <person name="Samejima M."/>
            <person name="Suzuki H."/>
            <person name="Master E."/>
            <person name="Ferreira P."/>
            <person name="Ruiz-Duenas F.J."/>
            <person name="Held B."/>
            <person name="Canessa P."/>
            <person name="Larrondo L.F."/>
            <person name="Schmoll M."/>
            <person name="Druzhinina I.S."/>
            <person name="Kubicek C.P."/>
            <person name="Gaskell J.A."/>
            <person name="Kersten P."/>
            <person name="St John F."/>
            <person name="Glasner J."/>
            <person name="Sabat G."/>
            <person name="Splinter BonDurant S."/>
            <person name="Syed K."/>
            <person name="Yadav J."/>
            <person name="Mgbeahuruike A.C."/>
            <person name="Kovalchuk A."/>
            <person name="Asiegbu F.O."/>
            <person name="Lackner G."/>
            <person name="Hoffmeister D."/>
            <person name="Rencoret J."/>
            <person name="Gutierrez A."/>
            <person name="Sun H."/>
            <person name="Lindquist E."/>
            <person name="Barry K."/>
            <person name="Riley R."/>
            <person name="Grigoriev I.V."/>
            <person name="Henrissat B."/>
            <person name="Kues U."/>
            <person name="Berka R.M."/>
            <person name="Martinez A.T."/>
            <person name="Covert S.F."/>
            <person name="Blanchette R.A."/>
            <person name="Cullen D."/>
        </authorList>
    </citation>
    <scope>NUCLEOTIDE SEQUENCE [LARGE SCALE GENOMIC DNA]</scope>
    <source>
        <strain evidence="9 10">11061_1 CR5-6</strain>
    </source>
</reference>
<dbReference type="STRING" id="745531.A0A0C3PBU0"/>
<evidence type="ECO:0000256" key="4">
    <source>
        <dbReference type="ARBA" id="ARBA00022617"/>
    </source>
</evidence>
<keyword evidence="8" id="KW-0503">Monooxygenase</keyword>
<dbReference type="AlphaFoldDB" id="A0A0C3PBU0"/>
<evidence type="ECO:0000313" key="9">
    <source>
        <dbReference type="EMBL" id="KIP02463.1"/>
    </source>
</evidence>
<organism evidence="9 10">
    <name type="scientific">Phlebiopsis gigantea (strain 11061_1 CR5-6)</name>
    <name type="common">White-rot fungus</name>
    <name type="synonym">Peniophora gigantea</name>
    <dbReference type="NCBI Taxonomy" id="745531"/>
    <lineage>
        <taxon>Eukaryota</taxon>
        <taxon>Fungi</taxon>
        <taxon>Dikarya</taxon>
        <taxon>Basidiomycota</taxon>
        <taxon>Agaricomycotina</taxon>
        <taxon>Agaricomycetes</taxon>
        <taxon>Polyporales</taxon>
        <taxon>Phanerochaetaceae</taxon>
        <taxon>Phlebiopsis</taxon>
    </lineage>
</organism>
<evidence type="ECO:0000256" key="8">
    <source>
        <dbReference type="ARBA" id="ARBA00023033"/>
    </source>
</evidence>
<accession>A0A0C3PBU0</accession>
<dbReference type="Pfam" id="PF00067">
    <property type="entry name" value="p450"/>
    <property type="match status" value="1"/>
</dbReference>
<keyword evidence="5" id="KW-0479">Metal-binding</keyword>
<evidence type="ECO:0000256" key="1">
    <source>
        <dbReference type="ARBA" id="ARBA00001971"/>
    </source>
</evidence>
<evidence type="ECO:0000256" key="5">
    <source>
        <dbReference type="ARBA" id="ARBA00022723"/>
    </source>
</evidence>
<evidence type="ECO:0000256" key="3">
    <source>
        <dbReference type="ARBA" id="ARBA00010617"/>
    </source>
</evidence>
<evidence type="ECO:0008006" key="11">
    <source>
        <dbReference type="Google" id="ProtNLM"/>
    </source>
</evidence>
<dbReference type="GO" id="GO:0016705">
    <property type="term" value="F:oxidoreductase activity, acting on paired donors, with incorporation or reduction of molecular oxygen"/>
    <property type="evidence" value="ECO:0007669"/>
    <property type="project" value="InterPro"/>
</dbReference>
<comment type="similarity">
    <text evidence="3">Belongs to the cytochrome P450 family.</text>
</comment>